<gene>
    <name evidence="3" type="ORF">PSTG_11198</name>
</gene>
<dbReference type="PANTHER" id="PTHR47072:SF4">
    <property type="entry name" value="MYB_SANT-LIKE DOMAIN-CONTAINING PROTEIN"/>
    <property type="match status" value="1"/>
</dbReference>
<accession>A0A0L0V8H9</accession>
<protein>
    <recommendedName>
        <fullName evidence="2">Myb/SANT-like domain-containing protein</fullName>
    </recommendedName>
</protein>
<dbReference type="InterPro" id="IPR024752">
    <property type="entry name" value="Myb/SANT-like_dom"/>
</dbReference>
<feature type="compositionally biased region" description="Basic residues" evidence="1">
    <location>
        <begin position="133"/>
        <end position="143"/>
    </location>
</feature>
<sequence length="448" mass="49799">MVKSSQLEPSLVLPSPVIKAPTKPRPIKKVLVTPKAASKTPTSTKKQNPTPTPKKAVVPKDESDDDEEEEDSVDEVDSGDEKYSEGGLSELKAVKKKKTTKESPATKKKVIRTPKESKDESESVDDESDAKDSKKKKKKKKPNHNWTDEQRNSLLNFILDQITLGKGTDNGNLKAEGWNAVRKNMFHWFKINFTDDQVKNQKGAVRKLYIDMEFLLKLSGFGWCSASVTADEETWDELIEAHPKRMFATLRKGNNSWYELAQDLFEPSCATGATALLPGQAPSKSENEEANNILSDISGLSTNSIKRRMVVSQAIDADSSGDDKVDDVKRAARDPPKKRIRENKYDILKNGVASIVDVLRGTPSQAEIKPNIKPVFLPEAKPEPTLTTRQEAIKLMASMYFGQVPTVDYIRYIRVVESEVNAEVFISLASTTDTTVCTSWLNTVSPAI</sequence>
<feature type="domain" description="Myb/SANT-like" evidence="2">
    <location>
        <begin position="145"/>
        <end position="237"/>
    </location>
</feature>
<evidence type="ECO:0000313" key="4">
    <source>
        <dbReference type="Proteomes" id="UP000054564"/>
    </source>
</evidence>
<evidence type="ECO:0000313" key="3">
    <source>
        <dbReference type="EMBL" id="KNE95486.1"/>
    </source>
</evidence>
<reference evidence="4" key="1">
    <citation type="submission" date="2014-03" db="EMBL/GenBank/DDBJ databases">
        <title>The Genome Sequence of Puccinia striiformis f. sp. tritici PST-78.</title>
        <authorList>
            <consortium name="The Broad Institute Genome Sequencing Platform"/>
            <person name="Cuomo C."/>
            <person name="Hulbert S."/>
            <person name="Chen X."/>
            <person name="Walker B."/>
            <person name="Young S.K."/>
            <person name="Zeng Q."/>
            <person name="Gargeya S."/>
            <person name="Fitzgerald M."/>
            <person name="Haas B."/>
            <person name="Abouelleil A."/>
            <person name="Alvarado L."/>
            <person name="Arachchi H.M."/>
            <person name="Berlin A.M."/>
            <person name="Chapman S.B."/>
            <person name="Goldberg J."/>
            <person name="Griggs A."/>
            <person name="Gujja S."/>
            <person name="Hansen M."/>
            <person name="Howarth C."/>
            <person name="Imamovic A."/>
            <person name="Larimer J."/>
            <person name="McCowan C."/>
            <person name="Montmayeur A."/>
            <person name="Murphy C."/>
            <person name="Neiman D."/>
            <person name="Pearson M."/>
            <person name="Priest M."/>
            <person name="Roberts A."/>
            <person name="Saif S."/>
            <person name="Shea T."/>
            <person name="Sisk P."/>
            <person name="Sykes S."/>
            <person name="Wortman J."/>
            <person name="Nusbaum C."/>
            <person name="Birren B."/>
        </authorList>
    </citation>
    <scope>NUCLEOTIDE SEQUENCE [LARGE SCALE GENOMIC DNA]</scope>
    <source>
        <strain evidence="4">race PST-78</strain>
    </source>
</reference>
<organism evidence="3 4">
    <name type="scientific">Puccinia striiformis f. sp. tritici PST-78</name>
    <dbReference type="NCBI Taxonomy" id="1165861"/>
    <lineage>
        <taxon>Eukaryota</taxon>
        <taxon>Fungi</taxon>
        <taxon>Dikarya</taxon>
        <taxon>Basidiomycota</taxon>
        <taxon>Pucciniomycotina</taxon>
        <taxon>Pucciniomycetes</taxon>
        <taxon>Pucciniales</taxon>
        <taxon>Pucciniaceae</taxon>
        <taxon>Puccinia</taxon>
    </lineage>
</organism>
<name>A0A0L0V8H9_9BASI</name>
<evidence type="ECO:0000259" key="2">
    <source>
        <dbReference type="Pfam" id="PF12776"/>
    </source>
</evidence>
<evidence type="ECO:0000256" key="1">
    <source>
        <dbReference type="SAM" id="MobiDB-lite"/>
    </source>
</evidence>
<keyword evidence="4" id="KW-1185">Reference proteome</keyword>
<feature type="compositionally biased region" description="Low complexity" evidence="1">
    <location>
        <begin position="33"/>
        <end position="56"/>
    </location>
</feature>
<dbReference type="Pfam" id="PF12776">
    <property type="entry name" value="Myb_DNA-bind_3"/>
    <property type="match status" value="1"/>
</dbReference>
<dbReference type="EMBL" id="AJIL01000096">
    <property type="protein sequence ID" value="KNE95486.1"/>
    <property type="molecule type" value="Genomic_DNA"/>
</dbReference>
<feature type="region of interest" description="Disordered" evidence="1">
    <location>
        <begin position="1"/>
        <end position="147"/>
    </location>
</feature>
<dbReference type="AlphaFoldDB" id="A0A0L0V8H9"/>
<dbReference type="OrthoDB" id="76215at2759"/>
<dbReference type="PANTHER" id="PTHR47072">
    <property type="match status" value="1"/>
</dbReference>
<feature type="compositionally biased region" description="Acidic residues" evidence="1">
    <location>
        <begin position="62"/>
        <end position="78"/>
    </location>
</feature>
<comment type="caution">
    <text evidence="3">The sequence shown here is derived from an EMBL/GenBank/DDBJ whole genome shotgun (WGS) entry which is preliminary data.</text>
</comment>
<proteinExistence type="predicted"/>
<dbReference type="Proteomes" id="UP000054564">
    <property type="component" value="Unassembled WGS sequence"/>
</dbReference>